<evidence type="ECO:0000313" key="3">
    <source>
        <dbReference type="Proteomes" id="UP000299102"/>
    </source>
</evidence>
<sequence>MYCFPYISSTGSSSRVHGRPRLRRRRRRRRGRTAKSQIPASGWRRRSSDEISFSIALDPPISFMQKRSNFVTVKRPPRAAPKMKHN</sequence>
<reference evidence="2 3" key="1">
    <citation type="journal article" date="2019" name="Commun. Biol.">
        <title>The bagworm genome reveals a unique fibroin gene that provides high tensile strength.</title>
        <authorList>
            <person name="Kono N."/>
            <person name="Nakamura H."/>
            <person name="Ohtoshi R."/>
            <person name="Tomita M."/>
            <person name="Numata K."/>
            <person name="Arakawa K."/>
        </authorList>
    </citation>
    <scope>NUCLEOTIDE SEQUENCE [LARGE SCALE GENOMIC DNA]</scope>
</reference>
<evidence type="ECO:0000256" key="1">
    <source>
        <dbReference type="SAM" id="MobiDB-lite"/>
    </source>
</evidence>
<accession>A0A4C1TCM7</accession>
<dbReference type="Proteomes" id="UP000299102">
    <property type="component" value="Unassembled WGS sequence"/>
</dbReference>
<organism evidence="2 3">
    <name type="scientific">Eumeta variegata</name>
    <name type="common">Bagworm moth</name>
    <name type="synonym">Eumeta japonica</name>
    <dbReference type="NCBI Taxonomy" id="151549"/>
    <lineage>
        <taxon>Eukaryota</taxon>
        <taxon>Metazoa</taxon>
        <taxon>Ecdysozoa</taxon>
        <taxon>Arthropoda</taxon>
        <taxon>Hexapoda</taxon>
        <taxon>Insecta</taxon>
        <taxon>Pterygota</taxon>
        <taxon>Neoptera</taxon>
        <taxon>Endopterygota</taxon>
        <taxon>Lepidoptera</taxon>
        <taxon>Glossata</taxon>
        <taxon>Ditrysia</taxon>
        <taxon>Tineoidea</taxon>
        <taxon>Psychidae</taxon>
        <taxon>Oiketicinae</taxon>
        <taxon>Eumeta</taxon>
    </lineage>
</organism>
<feature type="compositionally biased region" description="Basic residues" evidence="1">
    <location>
        <begin position="16"/>
        <end position="33"/>
    </location>
</feature>
<evidence type="ECO:0000313" key="2">
    <source>
        <dbReference type="EMBL" id="GBP11061.1"/>
    </source>
</evidence>
<keyword evidence="3" id="KW-1185">Reference proteome</keyword>
<name>A0A4C1TCM7_EUMVA</name>
<dbReference type="AlphaFoldDB" id="A0A4C1TCM7"/>
<gene>
    <name evidence="2" type="ORF">EVAR_99969_1</name>
</gene>
<comment type="caution">
    <text evidence="2">The sequence shown here is derived from an EMBL/GenBank/DDBJ whole genome shotgun (WGS) entry which is preliminary data.</text>
</comment>
<feature type="region of interest" description="Disordered" evidence="1">
    <location>
        <begin position="1"/>
        <end position="43"/>
    </location>
</feature>
<proteinExistence type="predicted"/>
<dbReference type="EMBL" id="BGZK01004820">
    <property type="protein sequence ID" value="GBP11061.1"/>
    <property type="molecule type" value="Genomic_DNA"/>
</dbReference>
<protein>
    <submittedName>
        <fullName evidence="2">Uncharacterized protein</fullName>
    </submittedName>
</protein>